<evidence type="ECO:0000256" key="7">
    <source>
        <dbReference type="ARBA" id="ARBA00023136"/>
    </source>
</evidence>
<dbReference type="PROSITE" id="PS50893">
    <property type="entry name" value="ABC_TRANSPORTER_2"/>
    <property type="match status" value="1"/>
</dbReference>
<feature type="transmembrane region" description="Helical" evidence="8">
    <location>
        <begin position="278"/>
        <end position="302"/>
    </location>
</feature>
<dbReference type="NCBIfam" id="TIGR03375">
    <property type="entry name" value="type_I_sec_LssB"/>
    <property type="match status" value="1"/>
</dbReference>
<evidence type="ECO:0000256" key="3">
    <source>
        <dbReference type="ARBA" id="ARBA00022692"/>
    </source>
</evidence>
<dbReference type="Pfam" id="PF00664">
    <property type="entry name" value="ABC_membrane"/>
    <property type="match status" value="1"/>
</dbReference>
<comment type="subcellular location">
    <subcellularLocation>
        <location evidence="1">Cell membrane</location>
        <topology evidence="1">Multi-pass membrane protein</topology>
    </subcellularLocation>
</comment>
<evidence type="ECO:0000256" key="4">
    <source>
        <dbReference type="ARBA" id="ARBA00022741"/>
    </source>
</evidence>
<dbReference type="PANTHER" id="PTHR24221:SF248">
    <property type="entry name" value="ABC TRANSPORTER TRANSMEMBRANE REGION"/>
    <property type="match status" value="1"/>
</dbReference>
<reference evidence="11 12" key="1">
    <citation type="submission" date="2023-08" db="EMBL/GenBank/DDBJ databases">
        <title>Draft genome sequence of Janthinobacterium lividum.</title>
        <authorList>
            <person name="Chun B.H."/>
            <person name="Lee Y."/>
        </authorList>
    </citation>
    <scope>NUCLEOTIDE SEQUENCE [LARGE SCALE GENOMIC DNA]</scope>
    <source>
        <strain evidence="11 12">AMJK</strain>
    </source>
</reference>
<dbReference type="SUPFAM" id="SSF52540">
    <property type="entry name" value="P-loop containing nucleoside triphosphate hydrolases"/>
    <property type="match status" value="1"/>
</dbReference>
<keyword evidence="12" id="KW-1185">Reference proteome</keyword>
<evidence type="ECO:0000256" key="2">
    <source>
        <dbReference type="ARBA" id="ARBA00022475"/>
    </source>
</evidence>
<keyword evidence="4" id="KW-0547">Nucleotide-binding</keyword>
<feature type="transmembrane region" description="Helical" evidence="8">
    <location>
        <begin position="171"/>
        <end position="194"/>
    </location>
</feature>
<feature type="domain" description="ABC transporter" evidence="9">
    <location>
        <begin position="482"/>
        <end position="715"/>
    </location>
</feature>
<feature type="domain" description="ABC transmembrane type-1" evidence="10">
    <location>
        <begin position="171"/>
        <end position="450"/>
    </location>
</feature>
<organism evidence="11 12">
    <name type="scientific">Janthinobacterium lividum</name>
    <dbReference type="NCBI Taxonomy" id="29581"/>
    <lineage>
        <taxon>Bacteria</taxon>
        <taxon>Pseudomonadati</taxon>
        <taxon>Pseudomonadota</taxon>
        <taxon>Betaproteobacteria</taxon>
        <taxon>Burkholderiales</taxon>
        <taxon>Oxalobacteraceae</taxon>
        <taxon>Janthinobacterium</taxon>
    </lineage>
</organism>
<dbReference type="InterPro" id="IPR003439">
    <property type="entry name" value="ABC_transporter-like_ATP-bd"/>
</dbReference>
<comment type="caution">
    <text evidence="11">The sequence shown here is derived from an EMBL/GenBank/DDBJ whole genome shotgun (WGS) entry which is preliminary data.</text>
</comment>
<feature type="transmembrane region" description="Helical" evidence="8">
    <location>
        <begin position="206"/>
        <end position="226"/>
    </location>
</feature>
<dbReference type="InterPro" id="IPR017750">
    <property type="entry name" value="ATPase_T1SS"/>
</dbReference>
<evidence type="ECO:0000256" key="5">
    <source>
        <dbReference type="ARBA" id="ARBA00022840"/>
    </source>
</evidence>
<dbReference type="InterPro" id="IPR036640">
    <property type="entry name" value="ABC1_TM_sf"/>
</dbReference>
<dbReference type="InterPro" id="IPR011527">
    <property type="entry name" value="ABC1_TM_dom"/>
</dbReference>
<keyword evidence="7 8" id="KW-0472">Membrane</keyword>
<dbReference type="Gene3D" id="3.40.50.300">
    <property type="entry name" value="P-loop containing nucleotide triphosphate hydrolases"/>
    <property type="match status" value="1"/>
</dbReference>
<dbReference type="CDD" id="cd18587">
    <property type="entry name" value="ABC_6TM_LapB_like"/>
    <property type="match status" value="1"/>
</dbReference>
<dbReference type="Gene3D" id="1.20.1560.10">
    <property type="entry name" value="ABC transporter type 1, transmembrane domain"/>
    <property type="match status" value="1"/>
</dbReference>
<accession>A0ABU0XNQ1</accession>
<dbReference type="PROSITE" id="PS00211">
    <property type="entry name" value="ABC_TRANSPORTER_1"/>
    <property type="match status" value="1"/>
</dbReference>
<evidence type="ECO:0000256" key="6">
    <source>
        <dbReference type="ARBA" id="ARBA00022989"/>
    </source>
</evidence>
<feature type="transmembrane region" description="Helical" evidence="8">
    <location>
        <begin position="393"/>
        <end position="415"/>
    </location>
</feature>
<evidence type="ECO:0000259" key="10">
    <source>
        <dbReference type="PROSITE" id="PS50929"/>
    </source>
</evidence>
<feature type="transmembrane region" description="Helical" evidence="8">
    <location>
        <begin position="308"/>
        <end position="329"/>
    </location>
</feature>
<evidence type="ECO:0000259" key="9">
    <source>
        <dbReference type="PROSITE" id="PS50893"/>
    </source>
</evidence>
<evidence type="ECO:0000313" key="12">
    <source>
        <dbReference type="Proteomes" id="UP001237592"/>
    </source>
</evidence>
<dbReference type="PANTHER" id="PTHR24221">
    <property type="entry name" value="ATP-BINDING CASSETTE SUB-FAMILY B"/>
    <property type="match status" value="1"/>
</dbReference>
<sequence length="721" mass="77713">MTPPSAAHAAVDASPSTACADTLADAIVFLACLLGTGVQAERLRASVTAHGDPAAADFLDQALSHTSLAGTALPMDKPRRPTEMPALLLNGEGQALVVLSIADGKYECHVPGIAGTSWLDAAALALEVPAGRWVAVRPVMFFDQRSLLYSMPVAGRWFWDVFNRNRWVFRWALLGTLVLNVIGALVPFYAMAVYDRVIPNNATSSLWVLTIAVVVLTGFELALRLLRGELVETASRRMDVALSSNIFAQCLRLRAASRPASGGTLANTVRDFESVREFFASTTLTTLGDLPFLLLFLLVIAFVGGWLVLVPLAVIPILLLVAFASRAALARHVAASMQESAQRTAHLFETMNGLDTIKALGAEAWSRRKWESLTVAIAANSVETREIVSRVNYINTAVLALSGVAVVATGALLMGEHLLTLGQIIAVSMLTGRALAPVSQIAGLIIRWEQTKLSYHALNKIMEAPTDDDVASLQAPPLSGRIEFRDVGFAYPNSPPLLDKLNLHIRPGERVGVIGKLGSGKSTLLRLLLNQYGPQSGSVLFDDLSSTQLEPLSLRRQIGYVPQDVTLFHGTLRENIELGRSQPDDAALLDAIRLACLDDIITQLPNGVATEVGERGERLSGGQRQAVAMARALLVKPPMLLLDEPSSMFDPATEQRLIARLRTLKDTTIVLVTHRMAMLALVDRLIVFDKGRIVADGPRDEVMRVLNSQAAKPAVEQGATA</sequence>
<proteinExistence type="predicted"/>
<dbReference type="PROSITE" id="PS50929">
    <property type="entry name" value="ABC_TM1F"/>
    <property type="match status" value="1"/>
</dbReference>
<keyword evidence="5" id="KW-0067">ATP-binding</keyword>
<dbReference type="InterPro" id="IPR017871">
    <property type="entry name" value="ABC_transporter-like_CS"/>
</dbReference>
<name>A0ABU0XNQ1_9BURK</name>
<dbReference type="RefSeq" id="WP_307778446.1">
    <property type="nucleotide sequence ID" value="NZ_JAVFKP010000001.1"/>
</dbReference>
<dbReference type="InterPro" id="IPR039421">
    <property type="entry name" value="Type_1_exporter"/>
</dbReference>
<evidence type="ECO:0000313" key="11">
    <source>
        <dbReference type="EMBL" id="MDQ4625141.1"/>
    </source>
</evidence>
<dbReference type="EMBL" id="JAVFKP010000001">
    <property type="protein sequence ID" value="MDQ4625141.1"/>
    <property type="molecule type" value="Genomic_DNA"/>
</dbReference>
<dbReference type="InterPro" id="IPR003593">
    <property type="entry name" value="AAA+_ATPase"/>
</dbReference>
<keyword evidence="6 8" id="KW-1133">Transmembrane helix</keyword>
<keyword evidence="3 8" id="KW-0812">Transmembrane</keyword>
<dbReference type="Pfam" id="PF00005">
    <property type="entry name" value="ABC_tran"/>
    <property type="match status" value="1"/>
</dbReference>
<dbReference type="SMART" id="SM00382">
    <property type="entry name" value="AAA"/>
    <property type="match status" value="1"/>
</dbReference>
<evidence type="ECO:0000256" key="1">
    <source>
        <dbReference type="ARBA" id="ARBA00004651"/>
    </source>
</evidence>
<evidence type="ECO:0000256" key="8">
    <source>
        <dbReference type="SAM" id="Phobius"/>
    </source>
</evidence>
<keyword evidence="2" id="KW-1003">Cell membrane</keyword>
<dbReference type="InterPro" id="IPR027417">
    <property type="entry name" value="P-loop_NTPase"/>
</dbReference>
<gene>
    <name evidence="11" type="ORF">RB624_04480</name>
</gene>
<dbReference type="SUPFAM" id="SSF90123">
    <property type="entry name" value="ABC transporter transmembrane region"/>
    <property type="match status" value="1"/>
</dbReference>
<dbReference type="Proteomes" id="UP001237592">
    <property type="component" value="Unassembled WGS sequence"/>
</dbReference>
<protein>
    <submittedName>
        <fullName evidence="11">Type I secretion system permease/ATPase</fullName>
    </submittedName>
</protein>